<accession>A0ABM5X355</accession>
<organism evidence="1 2">
    <name type="scientific">Deinococcus actinosclerus</name>
    <dbReference type="NCBI Taxonomy" id="1768108"/>
    <lineage>
        <taxon>Bacteria</taxon>
        <taxon>Thermotogati</taxon>
        <taxon>Deinococcota</taxon>
        <taxon>Deinococci</taxon>
        <taxon>Deinococcales</taxon>
        <taxon>Deinococcaceae</taxon>
        <taxon>Deinococcus</taxon>
    </lineage>
</organism>
<dbReference type="Proteomes" id="UP000060071">
    <property type="component" value="Chromosome"/>
</dbReference>
<evidence type="ECO:0000313" key="2">
    <source>
        <dbReference type="Proteomes" id="UP000060071"/>
    </source>
</evidence>
<protein>
    <submittedName>
        <fullName evidence="1">Uncharacterized protein</fullName>
    </submittedName>
</protein>
<name>A0ABM5X355_9DEIO</name>
<evidence type="ECO:0000313" key="1">
    <source>
        <dbReference type="EMBL" id="ALW88120.1"/>
    </source>
</evidence>
<gene>
    <name evidence="1" type="ORF">AUC44_03750</name>
</gene>
<dbReference type="RefSeq" id="WP_062157458.1">
    <property type="nucleotide sequence ID" value="NZ_CP013910.1"/>
</dbReference>
<reference evidence="1 2" key="1">
    <citation type="submission" date="2015-12" db="EMBL/GenBank/DDBJ databases">
        <authorList>
            <person name="Kim M.K."/>
            <person name="Srinivasan S."/>
            <person name="Lee J.-J."/>
            <person name="Kim K."/>
        </authorList>
    </citation>
    <scope>NUCLEOTIDE SEQUENCE [LARGE SCALE GENOMIC DNA]</scope>
    <source>
        <strain evidence="1 2">BM2</strain>
    </source>
</reference>
<keyword evidence="2" id="KW-1185">Reference proteome</keyword>
<sequence>MIAAPVYLYDPPSPPQPARIRRVDGAETRWTLPLPADLTRQSAQLGLGGLWISLCPAGGVIAAPLCETWQINPQTGERLNSWPGELWTAQADAVVLVTDRSRSFDALEVFTFQATVVQAAGSRAVTGQLSARPDCGGFDVLGLRWVGETLRLSARDSCGLWKKQFGGTP</sequence>
<proteinExistence type="predicted"/>
<dbReference type="EMBL" id="CP013910">
    <property type="protein sequence ID" value="ALW88120.1"/>
    <property type="molecule type" value="Genomic_DNA"/>
</dbReference>